<evidence type="ECO:0000256" key="7">
    <source>
        <dbReference type="ARBA" id="ARBA00022679"/>
    </source>
</evidence>
<dbReference type="Pfam" id="PF00155">
    <property type="entry name" value="Aminotran_1_2"/>
    <property type="match status" value="1"/>
</dbReference>
<dbReference type="InterPro" id="IPR015424">
    <property type="entry name" value="PyrdxlP-dep_Trfase"/>
</dbReference>
<dbReference type="Gene3D" id="3.90.1150.10">
    <property type="entry name" value="Aspartate Aminotransferase, domain 1"/>
    <property type="match status" value="1"/>
</dbReference>
<keyword evidence="8 11" id="KW-0663">Pyridoxal phosphate</keyword>
<keyword evidence="5 11" id="KW-0032">Aminotransferase</keyword>
<dbReference type="EMBL" id="CP022684">
    <property type="protein sequence ID" value="AUM15006.1"/>
    <property type="molecule type" value="Genomic_DNA"/>
</dbReference>
<dbReference type="HAMAP" id="MF_01023">
    <property type="entry name" value="HisC_aminotrans_2"/>
    <property type="match status" value="1"/>
</dbReference>
<dbReference type="GO" id="GO:0000105">
    <property type="term" value="P:L-histidine biosynthetic process"/>
    <property type="evidence" value="ECO:0007669"/>
    <property type="project" value="UniProtKB-UniRule"/>
</dbReference>
<evidence type="ECO:0000256" key="9">
    <source>
        <dbReference type="ARBA" id="ARBA00023102"/>
    </source>
</evidence>
<evidence type="ECO:0000256" key="3">
    <source>
        <dbReference type="ARBA" id="ARBA00007970"/>
    </source>
</evidence>
<dbReference type="Gene3D" id="3.40.640.10">
    <property type="entry name" value="Type I PLP-dependent aspartate aminotransferase-like (Major domain)"/>
    <property type="match status" value="1"/>
</dbReference>
<comment type="similarity">
    <text evidence="3 11">Belongs to the class-II pyridoxal-phosphate-dependent aminotransferase family. Histidinol-phosphate aminotransferase subfamily.</text>
</comment>
<dbReference type="OrthoDB" id="9809616at2"/>
<organism evidence="13 14">
    <name type="scientific">Ketobacter alkanivorans</name>
    <dbReference type="NCBI Taxonomy" id="1917421"/>
    <lineage>
        <taxon>Bacteria</taxon>
        <taxon>Pseudomonadati</taxon>
        <taxon>Pseudomonadota</taxon>
        <taxon>Gammaproteobacteria</taxon>
        <taxon>Pseudomonadales</taxon>
        <taxon>Ketobacteraceae</taxon>
        <taxon>Ketobacter</taxon>
    </lineage>
</organism>
<evidence type="ECO:0000256" key="5">
    <source>
        <dbReference type="ARBA" id="ARBA00022576"/>
    </source>
</evidence>
<evidence type="ECO:0000313" key="14">
    <source>
        <dbReference type="Proteomes" id="UP000235116"/>
    </source>
</evidence>
<dbReference type="InterPro" id="IPR015422">
    <property type="entry name" value="PyrdxlP-dep_Trfase_small"/>
</dbReference>
<evidence type="ECO:0000256" key="10">
    <source>
        <dbReference type="ARBA" id="ARBA00047481"/>
    </source>
</evidence>
<dbReference type="Proteomes" id="UP000235116">
    <property type="component" value="Chromosome"/>
</dbReference>
<keyword evidence="6 11" id="KW-0028">Amino-acid biosynthesis</keyword>
<evidence type="ECO:0000256" key="4">
    <source>
        <dbReference type="ARBA" id="ARBA00011738"/>
    </source>
</evidence>
<dbReference type="PANTHER" id="PTHR42885:SF2">
    <property type="entry name" value="HISTIDINOL-PHOSPHATE AMINOTRANSFERASE"/>
    <property type="match status" value="1"/>
</dbReference>
<gene>
    <name evidence="11" type="primary">hisC</name>
    <name evidence="13" type="ORF">Kalk_17265</name>
</gene>
<keyword evidence="9 11" id="KW-0368">Histidine biosynthesis</keyword>
<dbReference type="InterPro" id="IPR005861">
    <property type="entry name" value="HisP_aminotrans"/>
</dbReference>
<dbReference type="NCBIfam" id="TIGR01141">
    <property type="entry name" value="hisC"/>
    <property type="match status" value="1"/>
</dbReference>
<dbReference type="CDD" id="cd00609">
    <property type="entry name" value="AAT_like"/>
    <property type="match status" value="1"/>
</dbReference>
<name>A0A2K9LRP0_9GAMM</name>
<feature type="domain" description="Aminotransferase class I/classII large" evidence="12">
    <location>
        <begin position="34"/>
        <end position="360"/>
    </location>
</feature>
<dbReference type="GO" id="GO:0004400">
    <property type="term" value="F:histidinol-phosphate transaminase activity"/>
    <property type="evidence" value="ECO:0007669"/>
    <property type="project" value="UniProtKB-UniRule"/>
</dbReference>
<evidence type="ECO:0000256" key="8">
    <source>
        <dbReference type="ARBA" id="ARBA00022898"/>
    </source>
</evidence>
<evidence type="ECO:0000256" key="6">
    <source>
        <dbReference type="ARBA" id="ARBA00022605"/>
    </source>
</evidence>
<proteinExistence type="inferred from homology"/>
<keyword evidence="14" id="KW-1185">Reference proteome</keyword>
<feature type="modified residue" description="N6-(pyridoxal phosphate)lysine" evidence="11">
    <location>
        <position position="224"/>
    </location>
</feature>
<reference evidence="14" key="1">
    <citation type="submission" date="2017-08" db="EMBL/GenBank/DDBJ databases">
        <title>Direct submision.</title>
        <authorList>
            <person name="Kim S.-J."/>
            <person name="Rhee S.-K."/>
        </authorList>
    </citation>
    <scope>NUCLEOTIDE SEQUENCE [LARGE SCALE GENOMIC DNA]</scope>
    <source>
        <strain evidence="14">GI5</strain>
    </source>
</reference>
<dbReference type="KEGG" id="kak:Kalk_17265"/>
<dbReference type="SUPFAM" id="SSF53383">
    <property type="entry name" value="PLP-dependent transferases"/>
    <property type="match status" value="1"/>
</dbReference>
<dbReference type="InterPro" id="IPR004839">
    <property type="entry name" value="Aminotransferase_I/II_large"/>
</dbReference>
<dbReference type="UniPathway" id="UPA00031">
    <property type="reaction ID" value="UER00012"/>
</dbReference>
<protein>
    <recommendedName>
        <fullName evidence="11">Histidinol-phosphate aminotransferase</fullName>
        <ecNumber evidence="11">2.6.1.9</ecNumber>
    </recommendedName>
    <alternativeName>
        <fullName evidence="11">Imidazole acetol-phosphate transaminase</fullName>
    </alternativeName>
</protein>
<accession>A0A2K9LRP0</accession>
<evidence type="ECO:0000259" key="12">
    <source>
        <dbReference type="Pfam" id="PF00155"/>
    </source>
</evidence>
<comment type="cofactor">
    <cofactor evidence="1 11">
        <name>pyridoxal 5'-phosphate</name>
        <dbReference type="ChEBI" id="CHEBI:597326"/>
    </cofactor>
</comment>
<comment type="pathway">
    <text evidence="2 11">Amino-acid biosynthesis; L-histidine biosynthesis; L-histidine from 5-phospho-alpha-D-ribose 1-diphosphate: step 7/9.</text>
</comment>
<evidence type="ECO:0000256" key="1">
    <source>
        <dbReference type="ARBA" id="ARBA00001933"/>
    </source>
</evidence>
<sequence>MSDLERATQARVEQCVRPEIRALSAYHVPPSSGMVKLDAMENPYRWPGSMVDQWLEVLRDVQVNRYPDPACAELKEDLKLLMGVDPRHQVVLGNGSDELIQIIAMCLAQPGRTILAPEPSFVMYRMIATFCGMAYRGVPLAEDFALDLPATLQAIEETQAALVFLAQPNNPTGNLFDLDAVKQICAATPGLVVIDEAYMAFTDRHHLSLMDEFDNVVVMRTLSKMGLAGLRLGMLFGPPQWLSEFEKVRLPYNISVLTEASARFALNHFDVMKAQTSELRQNRSELMAALQKLSFDKVWPSEANFILVRTGSGQARKVFERLKDAGVLIKCLDGAHPQLQDCLRLTVGTADENRLLLQALHGAMND</sequence>
<dbReference type="InterPro" id="IPR015421">
    <property type="entry name" value="PyrdxlP-dep_Trfase_major"/>
</dbReference>
<dbReference type="PANTHER" id="PTHR42885">
    <property type="entry name" value="HISTIDINOL-PHOSPHATE AMINOTRANSFERASE-RELATED"/>
    <property type="match status" value="1"/>
</dbReference>
<keyword evidence="7 11" id="KW-0808">Transferase</keyword>
<comment type="subunit">
    <text evidence="4 11">Homodimer.</text>
</comment>
<dbReference type="GO" id="GO:0030170">
    <property type="term" value="F:pyridoxal phosphate binding"/>
    <property type="evidence" value="ECO:0007669"/>
    <property type="project" value="InterPro"/>
</dbReference>
<dbReference type="AlphaFoldDB" id="A0A2K9LRP0"/>
<evidence type="ECO:0000313" key="13">
    <source>
        <dbReference type="EMBL" id="AUM15006.1"/>
    </source>
</evidence>
<evidence type="ECO:0000256" key="11">
    <source>
        <dbReference type="HAMAP-Rule" id="MF_01023"/>
    </source>
</evidence>
<evidence type="ECO:0000256" key="2">
    <source>
        <dbReference type="ARBA" id="ARBA00005011"/>
    </source>
</evidence>
<dbReference type="EC" id="2.6.1.9" evidence="11"/>
<comment type="catalytic activity">
    <reaction evidence="10 11">
        <text>L-histidinol phosphate + 2-oxoglutarate = 3-(imidazol-4-yl)-2-oxopropyl phosphate + L-glutamate</text>
        <dbReference type="Rhea" id="RHEA:23744"/>
        <dbReference type="ChEBI" id="CHEBI:16810"/>
        <dbReference type="ChEBI" id="CHEBI:29985"/>
        <dbReference type="ChEBI" id="CHEBI:57766"/>
        <dbReference type="ChEBI" id="CHEBI:57980"/>
        <dbReference type="EC" id="2.6.1.9"/>
    </reaction>
</comment>